<evidence type="ECO:0000259" key="2">
    <source>
        <dbReference type="PROSITE" id="PS50800"/>
    </source>
</evidence>
<dbReference type="EMBL" id="KN716192">
    <property type="protein sequence ID" value="KJH51031.1"/>
    <property type="molecule type" value="Genomic_DNA"/>
</dbReference>
<feature type="region of interest" description="Disordered" evidence="1">
    <location>
        <begin position="362"/>
        <end position="399"/>
    </location>
</feature>
<feature type="compositionally biased region" description="Polar residues" evidence="1">
    <location>
        <begin position="385"/>
        <end position="399"/>
    </location>
</feature>
<feature type="region of interest" description="Disordered" evidence="1">
    <location>
        <begin position="586"/>
        <end position="606"/>
    </location>
</feature>
<evidence type="ECO:0000313" key="3">
    <source>
        <dbReference type="EMBL" id="KJH51031.1"/>
    </source>
</evidence>
<gene>
    <name evidence="3" type="ORF">DICVIV_02792</name>
</gene>
<keyword evidence="4" id="KW-1185">Reference proteome</keyword>
<feature type="compositionally biased region" description="Acidic residues" evidence="1">
    <location>
        <begin position="696"/>
        <end position="707"/>
    </location>
</feature>
<dbReference type="Proteomes" id="UP000053766">
    <property type="component" value="Unassembled WGS sequence"/>
</dbReference>
<sequence>MSSRPRRSCARGDTSVLSPSTIFLWSDTRLRQELARRGLSRVGIRQDLIDRLLNAINGVVTEESSNWSGTTGENVILETVSNTKADVNVIEESVITVASEVDAEPLKKKGKRGITTKADSTLQPKQKGSKPNVSPERPLSPRISDQLPVLPSWKQHQPRASAGEDPVFVKEAHADFSTSVSAHTSADPSPTCSIMKPLLSILPKVRPILSTTLSNESTTAGAVHGPSTDSSVSTKASSKSSESAASASTSLNNDIYDSQSGEESSNGGKLQIAVKRTFADSSASAQGANQALKKSGPQKVEEDRHCPKRFQGVSSTSAVSKAERIGTLKPITEAWAERLAELKKANPEKFSIGTTLVEKRKLRDSEVHKKPVSSKPSAVSGGTVGNSSKKPSVSTNKVSSNRLDLLDSIMNQQSEFLQTMRKLDERISPVDDLELIVRNDHTDSNIGNASVDRPRDMSSAAEEAYRRYELSCADSSSDKSSPRSPQILPPPPPPPPPRKLSALQKCSHKLSNTKLLLEKDSTVTVEVKREIPSPDENTRAEQLAIFADVKTCLEHVVFLVSSIKPFDEISGELLPVVEVPIPFSQRSVSQESHNASSSVNNTELSKEYDPLDTSVVEEFETYVPSAVVSRNVTFDELDSSLNLPDPAVSTEEEQSSNRSPEQYSPRPQTAEPLDEDLDEGEILDDTDSGSMQSLSDDSDDDSDCEDGDLQKKSVFREYESGKFVKILRRTRKGNRRVLSNELPPAGEVNPIAIQTQSTAEDVEVEEKPARNYRSIEEYQGYTVVWYLFLARFLENEAMQGDLGNGNSSFTYEWGDTESF</sequence>
<evidence type="ECO:0000256" key="1">
    <source>
        <dbReference type="SAM" id="MobiDB-lite"/>
    </source>
</evidence>
<protein>
    <submittedName>
        <fullName evidence="3">SAP domain protein</fullName>
    </submittedName>
</protein>
<dbReference type="PROSITE" id="PS50800">
    <property type="entry name" value="SAP"/>
    <property type="match status" value="1"/>
</dbReference>
<feature type="region of interest" description="Disordered" evidence="1">
    <location>
        <begin position="443"/>
        <end position="501"/>
    </location>
</feature>
<feature type="region of interest" description="Disordered" evidence="1">
    <location>
        <begin position="215"/>
        <end position="269"/>
    </location>
</feature>
<dbReference type="OrthoDB" id="445357at2759"/>
<feature type="compositionally biased region" description="Polar residues" evidence="1">
    <location>
        <begin position="117"/>
        <end position="132"/>
    </location>
</feature>
<evidence type="ECO:0000313" key="4">
    <source>
        <dbReference type="Proteomes" id="UP000053766"/>
    </source>
</evidence>
<feature type="compositionally biased region" description="Polar residues" evidence="1">
    <location>
        <begin position="656"/>
        <end position="667"/>
    </location>
</feature>
<feature type="region of interest" description="Disordered" evidence="1">
    <location>
        <begin position="639"/>
        <end position="711"/>
    </location>
</feature>
<name>A0A0D8Y8X2_DICVI</name>
<feature type="compositionally biased region" description="Polar residues" evidence="1">
    <location>
        <begin position="251"/>
        <end position="268"/>
    </location>
</feature>
<accession>A0A0D8Y8X2</accession>
<dbReference type="InterPro" id="IPR003034">
    <property type="entry name" value="SAP_dom"/>
</dbReference>
<feature type="domain" description="SAP" evidence="2">
    <location>
        <begin position="22"/>
        <end position="56"/>
    </location>
</feature>
<reference evidence="3 4" key="1">
    <citation type="submission" date="2013-11" db="EMBL/GenBank/DDBJ databases">
        <title>Draft genome of the bovine lungworm Dictyocaulus viviparus.</title>
        <authorList>
            <person name="Mitreva M."/>
        </authorList>
    </citation>
    <scope>NUCLEOTIDE SEQUENCE [LARGE SCALE GENOMIC DNA]</scope>
    <source>
        <strain evidence="3 4">HannoverDv2000</strain>
    </source>
</reference>
<feature type="compositionally biased region" description="Low complexity" evidence="1">
    <location>
        <begin position="227"/>
        <end position="250"/>
    </location>
</feature>
<proteinExistence type="predicted"/>
<feature type="compositionally biased region" description="Pro residues" evidence="1">
    <location>
        <begin position="487"/>
        <end position="498"/>
    </location>
</feature>
<feature type="compositionally biased region" description="Polar residues" evidence="1">
    <location>
        <begin position="586"/>
        <end position="603"/>
    </location>
</feature>
<dbReference type="STRING" id="29172.A0A0D8Y8X2"/>
<dbReference type="Pfam" id="PF02037">
    <property type="entry name" value="SAP"/>
    <property type="match status" value="1"/>
</dbReference>
<organism evidence="3 4">
    <name type="scientific">Dictyocaulus viviparus</name>
    <name type="common">Bovine lungworm</name>
    <dbReference type="NCBI Taxonomy" id="29172"/>
    <lineage>
        <taxon>Eukaryota</taxon>
        <taxon>Metazoa</taxon>
        <taxon>Ecdysozoa</taxon>
        <taxon>Nematoda</taxon>
        <taxon>Chromadorea</taxon>
        <taxon>Rhabditida</taxon>
        <taxon>Rhabditina</taxon>
        <taxon>Rhabditomorpha</taxon>
        <taxon>Strongyloidea</taxon>
        <taxon>Metastrongylidae</taxon>
        <taxon>Dictyocaulus</taxon>
    </lineage>
</organism>
<feature type="region of interest" description="Disordered" evidence="1">
    <location>
        <begin position="281"/>
        <end position="317"/>
    </location>
</feature>
<dbReference type="AlphaFoldDB" id="A0A0D8Y8X2"/>
<dbReference type="SMART" id="SM00513">
    <property type="entry name" value="SAP"/>
    <property type="match status" value="1"/>
</dbReference>
<feature type="region of interest" description="Disordered" evidence="1">
    <location>
        <begin position="107"/>
        <end position="164"/>
    </location>
</feature>
<feature type="compositionally biased region" description="Acidic residues" evidence="1">
    <location>
        <begin position="672"/>
        <end position="687"/>
    </location>
</feature>
<reference evidence="4" key="2">
    <citation type="journal article" date="2016" name="Sci. Rep.">
        <title>Dictyocaulus viviparus genome, variome and transcriptome elucidate lungworm biology and support future intervention.</title>
        <authorList>
            <person name="McNulty S.N."/>
            <person name="Strube C."/>
            <person name="Rosa B.A."/>
            <person name="Martin J.C."/>
            <person name="Tyagi R."/>
            <person name="Choi Y.J."/>
            <person name="Wang Q."/>
            <person name="Hallsworth Pepin K."/>
            <person name="Zhang X."/>
            <person name="Ozersky P."/>
            <person name="Wilson R.K."/>
            <person name="Sternberg P.W."/>
            <person name="Gasser R.B."/>
            <person name="Mitreva M."/>
        </authorList>
    </citation>
    <scope>NUCLEOTIDE SEQUENCE [LARGE SCALE GENOMIC DNA]</scope>
    <source>
        <strain evidence="4">HannoverDv2000</strain>
    </source>
</reference>